<dbReference type="NCBIfam" id="NF001843">
    <property type="entry name" value="PRK00567.1-4"/>
    <property type="match status" value="1"/>
</dbReference>
<keyword evidence="9 10" id="KW-0407">Ion channel</keyword>
<comment type="similarity">
    <text evidence="2 10">Belongs to the MscL family.</text>
</comment>
<feature type="transmembrane region" description="Helical" evidence="10">
    <location>
        <begin position="80"/>
        <end position="101"/>
    </location>
</feature>
<keyword evidence="3 10" id="KW-0813">Transport</keyword>
<organism evidence="11 12">
    <name type="scientific">Brevibacillus choshinensis</name>
    <dbReference type="NCBI Taxonomy" id="54911"/>
    <lineage>
        <taxon>Bacteria</taxon>
        <taxon>Bacillati</taxon>
        <taxon>Bacillota</taxon>
        <taxon>Bacilli</taxon>
        <taxon>Bacillales</taxon>
        <taxon>Paenibacillaceae</taxon>
        <taxon>Brevibacillus</taxon>
    </lineage>
</organism>
<feature type="transmembrane region" description="Helical" evidence="10">
    <location>
        <begin position="12"/>
        <end position="31"/>
    </location>
</feature>
<evidence type="ECO:0000256" key="7">
    <source>
        <dbReference type="ARBA" id="ARBA00023065"/>
    </source>
</evidence>
<dbReference type="Gene3D" id="1.10.1200.120">
    <property type="entry name" value="Large-conductance mechanosensitive channel, MscL, domain 1"/>
    <property type="match status" value="1"/>
</dbReference>
<dbReference type="Proteomes" id="UP000051063">
    <property type="component" value="Unassembled WGS sequence"/>
</dbReference>
<dbReference type="Pfam" id="PF01741">
    <property type="entry name" value="MscL"/>
    <property type="match status" value="1"/>
</dbReference>
<evidence type="ECO:0000256" key="10">
    <source>
        <dbReference type="HAMAP-Rule" id="MF_00115"/>
    </source>
</evidence>
<dbReference type="HAMAP" id="MF_00115">
    <property type="entry name" value="MscL"/>
    <property type="match status" value="1"/>
</dbReference>
<sequence length="155" mass="16867">MLKEFKEFALKGNVLDLAVGVVIGGAFGKIVTSLVNDLITPLIGLLLGKVDFSNLFINLSGVHYETLKAAKEKGAATLNYGLFLNSVIDFLIIAFSIFIVIKQLNRFKRKQEEVKTPVTTKECPHCITSIPLKATRCPNCTSVLEGHGSQSLATE</sequence>
<comment type="function">
    <text evidence="10">Channel that opens in response to stretch forces in the membrane lipid bilayer. May participate in the regulation of osmotic pressure changes within the cell.</text>
</comment>
<comment type="subunit">
    <text evidence="10">Homopentamer.</text>
</comment>
<dbReference type="InterPro" id="IPR019823">
    <property type="entry name" value="Mechanosensitive_channel_CS"/>
</dbReference>
<keyword evidence="7 10" id="KW-0406">Ion transport</keyword>
<keyword evidence="4 10" id="KW-1003">Cell membrane</keyword>
<comment type="subcellular location">
    <subcellularLocation>
        <location evidence="1 10">Cell membrane</location>
        <topology evidence="1 10">Multi-pass membrane protein</topology>
    </subcellularLocation>
</comment>
<dbReference type="EMBL" id="LJJB01000007">
    <property type="protein sequence ID" value="KQL48475.1"/>
    <property type="molecule type" value="Genomic_DNA"/>
</dbReference>
<evidence type="ECO:0000256" key="5">
    <source>
        <dbReference type="ARBA" id="ARBA00022692"/>
    </source>
</evidence>
<dbReference type="NCBIfam" id="TIGR00220">
    <property type="entry name" value="mscL"/>
    <property type="match status" value="1"/>
</dbReference>
<dbReference type="PROSITE" id="PS01327">
    <property type="entry name" value="MSCL"/>
    <property type="match status" value="1"/>
</dbReference>
<comment type="caution">
    <text evidence="11">The sequence shown here is derived from an EMBL/GenBank/DDBJ whole genome shotgun (WGS) entry which is preliminary data.</text>
</comment>
<evidence type="ECO:0000313" key="11">
    <source>
        <dbReference type="EMBL" id="KQL48475.1"/>
    </source>
</evidence>
<protein>
    <recommendedName>
        <fullName evidence="10">Large-conductance mechanosensitive channel</fullName>
    </recommendedName>
</protein>
<evidence type="ECO:0000256" key="8">
    <source>
        <dbReference type="ARBA" id="ARBA00023136"/>
    </source>
</evidence>
<dbReference type="PRINTS" id="PR01264">
    <property type="entry name" value="MECHCHANNEL"/>
</dbReference>
<keyword evidence="8 10" id="KW-0472">Membrane</keyword>
<evidence type="ECO:0000256" key="3">
    <source>
        <dbReference type="ARBA" id="ARBA00022448"/>
    </source>
</evidence>
<reference evidence="11 12" key="1">
    <citation type="submission" date="2015-09" db="EMBL/GenBank/DDBJ databases">
        <title>Genome sequencing project for genomic taxonomy and phylogenomics of Bacillus-like bacteria.</title>
        <authorList>
            <person name="Liu B."/>
            <person name="Wang J."/>
            <person name="Zhu Y."/>
            <person name="Liu G."/>
            <person name="Chen Q."/>
            <person name="Chen Z."/>
            <person name="Lan J."/>
            <person name="Che J."/>
            <person name="Ge C."/>
            <person name="Shi H."/>
            <person name="Pan Z."/>
            <person name="Liu X."/>
        </authorList>
    </citation>
    <scope>NUCLEOTIDE SEQUENCE [LARGE SCALE GENOMIC DNA]</scope>
    <source>
        <strain evidence="11 12">DSM 8552</strain>
    </source>
</reference>
<dbReference type="PANTHER" id="PTHR30266:SF2">
    <property type="entry name" value="LARGE-CONDUCTANCE MECHANOSENSITIVE CHANNEL"/>
    <property type="match status" value="1"/>
</dbReference>
<keyword evidence="5 10" id="KW-0812">Transmembrane</keyword>
<gene>
    <name evidence="10" type="primary">mscL</name>
    <name evidence="11" type="ORF">AN963_01300</name>
</gene>
<evidence type="ECO:0000256" key="1">
    <source>
        <dbReference type="ARBA" id="ARBA00004651"/>
    </source>
</evidence>
<evidence type="ECO:0000256" key="6">
    <source>
        <dbReference type="ARBA" id="ARBA00022989"/>
    </source>
</evidence>
<dbReference type="InterPro" id="IPR037673">
    <property type="entry name" value="MSC/AndL"/>
</dbReference>
<evidence type="ECO:0000256" key="2">
    <source>
        <dbReference type="ARBA" id="ARBA00007254"/>
    </source>
</evidence>
<keyword evidence="6 10" id="KW-1133">Transmembrane helix</keyword>
<dbReference type="NCBIfam" id="NF010557">
    <property type="entry name" value="PRK13952.1"/>
    <property type="match status" value="1"/>
</dbReference>
<dbReference type="InterPro" id="IPR036019">
    <property type="entry name" value="MscL_channel"/>
</dbReference>
<dbReference type="SUPFAM" id="SSF81330">
    <property type="entry name" value="Gated mechanosensitive channel"/>
    <property type="match status" value="1"/>
</dbReference>
<name>A0ABR5NAA0_BRECH</name>
<evidence type="ECO:0000256" key="4">
    <source>
        <dbReference type="ARBA" id="ARBA00022475"/>
    </source>
</evidence>
<proteinExistence type="inferred from homology"/>
<dbReference type="InterPro" id="IPR001185">
    <property type="entry name" value="MS_channel"/>
</dbReference>
<keyword evidence="12" id="KW-1185">Reference proteome</keyword>
<dbReference type="PANTHER" id="PTHR30266">
    <property type="entry name" value="MECHANOSENSITIVE CHANNEL MSCL"/>
    <property type="match status" value="1"/>
</dbReference>
<accession>A0ABR5NAA0</accession>
<evidence type="ECO:0000313" key="12">
    <source>
        <dbReference type="Proteomes" id="UP000051063"/>
    </source>
</evidence>
<evidence type="ECO:0000256" key="9">
    <source>
        <dbReference type="ARBA" id="ARBA00023303"/>
    </source>
</evidence>
<dbReference type="RefSeq" id="WP_055742760.1">
    <property type="nucleotide sequence ID" value="NZ_LJJB01000007.1"/>
</dbReference>